<dbReference type="InParanoid" id="E3JZS4"/>
<reference evidence="3" key="2">
    <citation type="journal article" date="2011" name="Proc. Natl. Acad. Sci. U.S.A.">
        <title>Obligate biotrophy features unraveled by the genomic analysis of rust fungi.</title>
        <authorList>
            <person name="Duplessis S."/>
            <person name="Cuomo C.A."/>
            <person name="Lin Y.-C."/>
            <person name="Aerts A."/>
            <person name="Tisserant E."/>
            <person name="Veneault-Fourrey C."/>
            <person name="Joly D.L."/>
            <person name="Hacquard S."/>
            <person name="Amselem J."/>
            <person name="Cantarel B.L."/>
            <person name="Chiu R."/>
            <person name="Coutinho P.M."/>
            <person name="Feau N."/>
            <person name="Field M."/>
            <person name="Frey P."/>
            <person name="Gelhaye E."/>
            <person name="Goldberg J."/>
            <person name="Grabherr M.G."/>
            <person name="Kodira C.D."/>
            <person name="Kohler A."/>
            <person name="Kuees U."/>
            <person name="Lindquist E.A."/>
            <person name="Lucas S.M."/>
            <person name="Mago R."/>
            <person name="Mauceli E."/>
            <person name="Morin E."/>
            <person name="Murat C."/>
            <person name="Pangilinan J.L."/>
            <person name="Park R."/>
            <person name="Pearson M."/>
            <person name="Quesneville H."/>
            <person name="Rouhier N."/>
            <person name="Sakthikumar S."/>
            <person name="Salamov A.A."/>
            <person name="Schmutz J."/>
            <person name="Selles B."/>
            <person name="Shapiro H."/>
            <person name="Tanguay P."/>
            <person name="Tuskan G.A."/>
            <person name="Henrissat B."/>
            <person name="Van de Peer Y."/>
            <person name="Rouze P."/>
            <person name="Ellis J.G."/>
            <person name="Dodds P.N."/>
            <person name="Schein J.E."/>
            <person name="Zhong S."/>
            <person name="Hamelin R.C."/>
            <person name="Grigoriev I.V."/>
            <person name="Szabo L.J."/>
            <person name="Martin F."/>
        </authorList>
    </citation>
    <scope>NUCLEOTIDE SEQUENCE [LARGE SCALE GENOMIC DNA]</scope>
    <source>
        <strain evidence="3">CRL 75-36-700-3 / race SCCL</strain>
    </source>
</reference>
<sequence>MGELRRTNIDWDCSEPRVPKTSDRSKIHSNRHREDMEICEELRYGCAGGYWSDLSESGKTGSETPVARYSAVDSNEGCTTPPAREGMGKTSGLSKLRQTEIYAGLRTNSKWKELHKAQIQKSFKKRVKMFHRISERDLMSSASCDTPAQPSADTA</sequence>
<proteinExistence type="predicted"/>
<evidence type="ECO:0000256" key="1">
    <source>
        <dbReference type="SAM" id="MobiDB-lite"/>
    </source>
</evidence>
<dbReference type="HOGENOM" id="CLU_1696382_0_0_1"/>
<dbReference type="AlphaFoldDB" id="E3JZS4"/>
<keyword evidence="3" id="KW-1185">Reference proteome</keyword>
<accession>E3JZS4</accession>
<dbReference type="KEGG" id="pgr:PGTG_03505"/>
<dbReference type="RefSeq" id="XP_003321968.1">
    <property type="nucleotide sequence ID" value="XM_003321920.1"/>
</dbReference>
<dbReference type="VEuPathDB" id="FungiDB:PGTG_03505"/>
<name>E3JZS4_PUCGT</name>
<feature type="region of interest" description="Disordered" evidence="1">
    <location>
        <begin position="1"/>
        <end position="29"/>
    </location>
</feature>
<gene>
    <name evidence="2" type="ORF">PGTG_03505</name>
</gene>
<dbReference type="EMBL" id="DS178268">
    <property type="protein sequence ID" value="EFP77549.1"/>
    <property type="molecule type" value="Genomic_DNA"/>
</dbReference>
<dbReference type="OrthoDB" id="2501270at2759"/>
<protein>
    <submittedName>
        <fullName evidence="2">Uncharacterized protein</fullName>
    </submittedName>
</protein>
<evidence type="ECO:0000313" key="2">
    <source>
        <dbReference type="EMBL" id="EFP77549.1"/>
    </source>
</evidence>
<dbReference type="Proteomes" id="UP000008783">
    <property type="component" value="Unassembled WGS sequence"/>
</dbReference>
<evidence type="ECO:0000313" key="3">
    <source>
        <dbReference type="Proteomes" id="UP000008783"/>
    </source>
</evidence>
<feature type="region of interest" description="Disordered" evidence="1">
    <location>
        <begin position="71"/>
        <end position="92"/>
    </location>
</feature>
<organism evidence="2 3">
    <name type="scientific">Puccinia graminis f. sp. tritici (strain CRL 75-36-700-3 / race SCCL)</name>
    <name type="common">Black stem rust fungus</name>
    <dbReference type="NCBI Taxonomy" id="418459"/>
    <lineage>
        <taxon>Eukaryota</taxon>
        <taxon>Fungi</taxon>
        <taxon>Dikarya</taxon>
        <taxon>Basidiomycota</taxon>
        <taxon>Pucciniomycotina</taxon>
        <taxon>Pucciniomycetes</taxon>
        <taxon>Pucciniales</taxon>
        <taxon>Pucciniaceae</taxon>
        <taxon>Puccinia</taxon>
    </lineage>
</organism>
<reference key="1">
    <citation type="submission" date="2007-01" db="EMBL/GenBank/DDBJ databases">
        <title>The Genome Sequence of Puccinia graminis f. sp. tritici Strain CRL 75-36-700-3.</title>
        <authorList>
            <consortium name="The Broad Institute Genome Sequencing Platform"/>
            <person name="Birren B."/>
            <person name="Lander E."/>
            <person name="Galagan J."/>
            <person name="Nusbaum C."/>
            <person name="Devon K."/>
            <person name="Cuomo C."/>
            <person name="Jaffe D."/>
            <person name="Butler J."/>
            <person name="Alvarez P."/>
            <person name="Gnerre S."/>
            <person name="Grabherr M."/>
            <person name="Mauceli E."/>
            <person name="Brockman W."/>
            <person name="Young S."/>
            <person name="LaButti K."/>
            <person name="Sykes S."/>
            <person name="DeCaprio D."/>
            <person name="Crawford M."/>
            <person name="Koehrsen M."/>
            <person name="Engels R."/>
            <person name="Montgomery P."/>
            <person name="Pearson M."/>
            <person name="Howarth C."/>
            <person name="Larson L."/>
            <person name="White J."/>
            <person name="Zeng Q."/>
            <person name="Kodira C."/>
            <person name="Yandava C."/>
            <person name="Alvarado L."/>
            <person name="O'Leary S."/>
            <person name="Szabo L."/>
            <person name="Dean R."/>
            <person name="Schein J."/>
        </authorList>
    </citation>
    <scope>NUCLEOTIDE SEQUENCE</scope>
    <source>
        <strain>CRL 75-36-700-3</strain>
    </source>
</reference>
<dbReference type="GeneID" id="10538588"/>